<reference evidence="1 2" key="1">
    <citation type="journal article" date="2011" name="Nat. Biotechnol.">
        <title>Comparative genomic analysis of the thermophilic biomass-degrading fungi Myceliophthora thermophila and Thielavia terrestris.</title>
        <authorList>
            <person name="Berka R.M."/>
            <person name="Grigoriev I.V."/>
            <person name="Otillar R."/>
            <person name="Salamov A."/>
            <person name="Grimwood J."/>
            <person name="Reid I."/>
            <person name="Ishmael N."/>
            <person name="John T."/>
            <person name="Darmond C."/>
            <person name="Moisan M.-C."/>
            <person name="Henrissat B."/>
            <person name="Coutinho P.M."/>
            <person name="Lombard V."/>
            <person name="Natvig D.O."/>
            <person name="Lindquist E."/>
            <person name="Schmutz J."/>
            <person name="Lucas S."/>
            <person name="Harris P."/>
            <person name="Powlowski J."/>
            <person name="Bellemare A."/>
            <person name="Taylor D."/>
            <person name="Butler G."/>
            <person name="de Vries R.P."/>
            <person name="Allijn I.E."/>
            <person name="van den Brink J."/>
            <person name="Ushinsky S."/>
            <person name="Storms R."/>
            <person name="Powell A.J."/>
            <person name="Paulsen I.T."/>
            <person name="Elbourne L.D.H."/>
            <person name="Baker S.E."/>
            <person name="Magnuson J."/>
            <person name="LaBoissiere S."/>
            <person name="Clutterbuck A.J."/>
            <person name="Martinez D."/>
            <person name="Wogulis M."/>
            <person name="de Leon A.L."/>
            <person name="Rey M.W."/>
            <person name="Tsang A."/>
        </authorList>
    </citation>
    <scope>NUCLEOTIDE SEQUENCE [LARGE SCALE GENOMIC DNA]</scope>
    <source>
        <strain evidence="2">ATCC 42464 / BCRC 31852 / DSM 1799</strain>
    </source>
</reference>
<accession>G2QJ68</accession>
<keyword evidence="2" id="KW-1185">Reference proteome</keyword>
<proteinExistence type="predicted"/>
<sequence>MAVPAGPDPKRLKGQFPDRQDIYDVFRLFYYPPEGTVRYFDYVDDNVDWQVTGQSRFSGHWYTKKDYYDATWAKINLLLEEPGYKLETGEIIVDPTTGWSVIEMKTVGVKTKGGVPYNQHYSWHCRWDKNGKIVEAKAFLDLDHLEKVFGGEQARQGIASK</sequence>
<dbReference type="GeneID" id="11506760"/>
<dbReference type="OrthoDB" id="10264449at2759"/>
<dbReference type="InterPro" id="IPR032710">
    <property type="entry name" value="NTF2-like_dom_sf"/>
</dbReference>
<dbReference type="EMBL" id="CP003006">
    <property type="protein sequence ID" value="AEO59643.1"/>
    <property type="molecule type" value="Genomic_DNA"/>
</dbReference>
<dbReference type="HOGENOM" id="CLU_107220_1_1_1"/>
<name>G2QJ68_THET4</name>
<protein>
    <recommendedName>
        <fullName evidence="3">SnoaL-like domain-containing protein</fullName>
    </recommendedName>
</protein>
<gene>
    <name evidence="1" type="ORF">MYCTH_2111801</name>
</gene>
<dbReference type="InParanoid" id="G2QJ68"/>
<evidence type="ECO:0008006" key="3">
    <source>
        <dbReference type="Google" id="ProtNLM"/>
    </source>
</evidence>
<dbReference type="OMA" id="YPQRYAW"/>
<organism evidence="1 2">
    <name type="scientific">Thermothelomyces thermophilus (strain ATCC 42464 / BCRC 31852 / DSM 1799)</name>
    <name type="common">Sporotrichum thermophile</name>
    <dbReference type="NCBI Taxonomy" id="573729"/>
    <lineage>
        <taxon>Eukaryota</taxon>
        <taxon>Fungi</taxon>
        <taxon>Dikarya</taxon>
        <taxon>Ascomycota</taxon>
        <taxon>Pezizomycotina</taxon>
        <taxon>Sordariomycetes</taxon>
        <taxon>Sordariomycetidae</taxon>
        <taxon>Sordariales</taxon>
        <taxon>Chaetomiaceae</taxon>
        <taxon>Thermothelomyces</taxon>
    </lineage>
</organism>
<dbReference type="RefSeq" id="XP_003664888.1">
    <property type="nucleotide sequence ID" value="XM_003664840.1"/>
</dbReference>
<dbReference type="AlphaFoldDB" id="G2QJ68"/>
<evidence type="ECO:0000313" key="1">
    <source>
        <dbReference type="EMBL" id="AEO59643.1"/>
    </source>
</evidence>
<dbReference type="eggNOG" id="ENOG502SUCE">
    <property type="taxonomic scope" value="Eukaryota"/>
</dbReference>
<dbReference type="SUPFAM" id="SSF54427">
    <property type="entry name" value="NTF2-like"/>
    <property type="match status" value="1"/>
</dbReference>
<evidence type="ECO:0000313" key="2">
    <source>
        <dbReference type="Proteomes" id="UP000007322"/>
    </source>
</evidence>
<dbReference type="KEGG" id="mtm:MYCTH_2111801"/>
<dbReference type="VEuPathDB" id="FungiDB:MYCTH_2111801"/>
<dbReference type="Gene3D" id="3.10.450.50">
    <property type="match status" value="1"/>
</dbReference>
<dbReference type="Proteomes" id="UP000007322">
    <property type="component" value="Chromosome 5"/>
</dbReference>